<dbReference type="AlphaFoldDB" id="A0A1C4XUC6"/>
<sequence>MTGDPRGGPRPAGYAVTNTGDAWAGAPGSVAVSGYVEGDVFAGLPGYRLTAPPGDEPPAHRELRLAELLDARHRAVPFVGRDAERRSLREWLAAPAAAPDFAALLIHGPGGQGKTRLADRFAADARATDWEVLRAHRDPGPPAPGGPPARGGRGDGLLVIVDYADRWPAGELRRLFTDPRLRRDWPVRVLVLARTQGYWWPALRQWLGTIGVRSGESALAPLAVDPTTRERLFRTAAARFAEFVPHARLAAVTTPDLSDPAYETALAVQLAALVAVDAGRDGGPVPATPVDLHGYLLDREIGHWQQLREGGATSSPPDQLARVVFTAALTGAVPYEVGREILAGAGIGAEPVVENLLADHGTCYPPREPAYVLAPLQPDRLGEAYLALAVPGHAWPAHPPRPWANRTARALLRAEGMSPATATLVRANALTVLTEVATAWRHVATAVLLPALRAEPRLAIAAGGAVLARIVDLPDAGVDLLAAIEPVLPDGRHVDFDIVACDITARLVAHRLPGCADDVERTQLHLGYGRRLANVGRREAALDELTRAVTAGEAALRAEASPATSALLARALHLRGHRLAALNRYPEALASVERAVELLTPLADVPGADGEAHRRALAETLGNLGTRLSNVGRDPEAVVVARLAVDLFEAGPRSVAAELGLAGALTNLAVIEAQLGLGREALKTVRRAEGIWRRLSDDEPSVYLPELALALNTVGLRHADLGQVGAAVDAAEASLSIYRDLVRVNAVAFELDLAAVLANLSGYLWQLGRRTEALGANSQAEEVFARWGGANPEAFSAHLRHVRENIARMNAQRGPADLRRWELGAHSFAS</sequence>
<protein>
    <submittedName>
        <fullName evidence="2">Tetratricopeptide repeat-containing protein</fullName>
    </submittedName>
</protein>
<dbReference type="RefSeq" id="WP_088961536.1">
    <property type="nucleotide sequence ID" value="NZ_LT607410.1"/>
</dbReference>
<reference evidence="2 3" key="1">
    <citation type="submission" date="2016-06" db="EMBL/GenBank/DDBJ databases">
        <authorList>
            <person name="Kjaerup R.B."/>
            <person name="Dalgaard T.S."/>
            <person name="Juul-Madsen H.R."/>
        </authorList>
    </citation>
    <scope>NUCLEOTIDE SEQUENCE [LARGE SCALE GENOMIC DNA]</scope>
    <source>
        <strain evidence="2 3">DSM 43821</strain>
    </source>
</reference>
<dbReference type="Gene3D" id="1.25.40.10">
    <property type="entry name" value="Tetratricopeptide repeat domain"/>
    <property type="match status" value="2"/>
</dbReference>
<feature type="region of interest" description="Disordered" evidence="1">
    <location>
        <begin position="134"/>
        <end position="153"/>
    </location>
</feature>
<gene>
    <name evidence="2" type="ORF">GA0074696_2843</name>
</gene>
<dbReference type="EMBL" id="LT607410">
    <property type="protein sequence ID" value="SCF11946.1"/>
    <property type="molecule type" value="Genomic_DNA"/>
</dbReference>
<dbReference type="InterPro" id="IPR011990">
    <property type="entry name" value="TPR-like_helical_dom_sf"/>
</dbReference>
<organism evidence="2 3">
    <name type="scientific">Micromonospora purpureochromogenes</name>
    <dbReference type="NCBI Taxonomy" id="47872"/>
    <lineage>
        <taxon>Bacteria</taxon>
        <taxon>Bacillati</taxon>
        <taxon>Actinomycetota</taxon>
        <taxon>Actinomycetes</taxon>
        <taxon>Micromonosporales</taxon>
        <taxon>Micromonosporaceae</taxon>
        <taxon>Micromonospora</taxon>
    </lineage>
</organism>
<dbReference type="SUPFAM" id="SSF52540">
    <property type="entry name" value="P-loop containing nucleoside triphosphate hydrolases"/>
    <property type="match status" value="1"/>
</dbReference>
<dbReference type="Gene3D" id="3.40.50.300">
    <property type="entry name" value="P-loop containing nucleotide triphosphate hydrolases"/>
    <property type="match status" value="1"/>
</dbReference>
<dbReference type="InterPro" id="IPR027417">
    <property type="entry name" value="P-loop_NTPase"/>
</dbReference>
<name>A0A1C4XUC6_9ACTN</name>
<accession>A0A1C4XUC6</accession>
<evidence type="ECO:0000313" key="2">
    <source>
        <dbReference type="EMBL" id="SCF11946.1"/>
    </source>
</evidence>
<evidence type="ECO:0000256" key="1">
    <source>
        <dbReference type="SAM" id="MobiDB-lite"/>
    </source>
</evidence>
<proteinExistence type="predicted"/>
<evidence type="ECO:0000313" key="3">
    <source>
        <dbReference type="Proteomes" id="UP000198228"/>
    </source>
</evidence>
<dbReference type="SUPFAM" id="SSF48452">
    <property type="entry name" value="TPR-like"/>
    <property type="match status" value="2"/>
</dbReference>
<dbReference type="Proteomes" id="UP000198228">
    <property type="component" value="Chromosome I"/>
</dbReference>